<dbReference type="OrthoDB" id="9808681at2"/>
<dbReference type="InterPro" id="IPR023346">
    <property type="entry name" value="Lysozyme-like_dom_sf"/>
</dbReference>
<sequence length="159" mass="17771">MPLLLLATLCPLAAQAYCWNEAADRYRINPVVLQSIGQHESGLKATAINRNQNGSVDIGVMQINSVHFPELQSYGITPTALWEPCTNIMVGAFLLAKSIRKYGNTWEAVGAYHSRTPNLKERYALQVYRVFSRQEQRPRTISRPPANPSARSQSASNNR</sequence>
<dbReference type="KEGG" id="pacr:FXN63_19140"/>
<dbReference type="CDD" id="cd13400">
    <property type="entry name" value="LT_IagB-like"/>
    <property type="match status" value="1"/>
</dbReference>
<reference evidence="4 5" key="1">
    <citation type="submission" date="2019-08" db="EMBL/GenBank/DDBJ databases">
        <title>Amphibian skin-associated Pigmentiphaga: genome sequence and occurrence across geography and hosts.</title>
        <authorList>
            <person name="Bletz M.C."/>
            <person name="Bunk B."/>
            <person name="Sproeer C."/>
            <person name="Biwer P."/>
            <person name="Reiter S."/>
            <person name="Rabemananjara F.C.E."/>
            <person name="Schulz S."/>
            <person name="Overmann J."/>
            <person name="Vences M."/>
        </authorList>
    </citation>
    <scope>NUCLEOTIDE SEQUENCE [LARGE SCALE GENOMIC DNA]</scope>
    <source>
        <strain evidence="4 5">Mada1488</strain>
    </source>
</reference>
<dbReference type="EMBL" id="CP043046">
    <property type="protein sequence ID" value="QEI07718.1"/>
    <property type="molecule type" value="Genomic_DNA"/>
</dbReference>
<protein>
    <submittedName>
        <fullName evidence="4">Lytic transglycosylase domain-containing protein</fullName>
    </submittedName>
</protein>
<dbReference type="Proteomes" id="UP000325161">
    <property type="component" value="Chromosome"/>
</dbReference>
<dbReference type="InterPro" id="IPR008258">
    <property type="entry name" value="Transglycosylase_SLT_dom_1"/>
</dbReference>
<evidence type="ECO:0000256" key="2">
    <source>
        <dbReference type="SAM" id="SignalP"/>
    </source>
</evidence>
<feature type="chain" id="PRO_5023059473" evidence="2">
    <location>
        <begin position="17"/>
        <end position="159"/>
    </location>
</feature>
<keyword evidence="2" id="KW-0732">Signal</keyword>
<evidence type="ECO:0000313" key="4">
    <source>
        <dbReference type="EMBL" id="QEI07718.1"/>
    </source>
</evidence>
<dbReference type="SUPFAM" id="SSF53955">
    <property type="entry name" value="Lysozyme-like"/>
    <property type="match status" value="1"/>
</dbReference>
<feature type="region of interest" description="Disordered" evidence="1">
    <location>
        <begin position="135"/>
        <end position="159"/>
    </location>
</feature>
<dbReference type="Gene3D" id="1.10.530.10">
    <property type="match status" value="1"/>
</dbReference>
<proteinExistence type="predicted"/>
<evidence type="ECO:0000256" key="1">
    <source>
        <dbReference type="SAM" id="MobiDB-lite"/>
    </source>
</evidence>
<organism evidence="4 5">
    <name type="scientific">Pigmentiphaga aceris</name>
    <dbReference type="NCBI Taxonomy" id="1940612"/>
    <lineage>
        <taxon>Bacteria</taxon>
        <taxon>Pseudomonadati</taxon>
        <taxon>Pseudomonadota</taxon>
        <taxon>Betaproteobacteria</taxon>
        <taxon>Burkholderiales</taxon>
        <taxon>Alcaligenaceae</taxon>
        <taxon>Pigmentiphaga</taxon>
    </lineage>
</organism>
<name>A0A5C0AZA5_9BURK</name>
<evidence type="ECO:0000259" key="3">
    <source>
        <dbReference type="Pfam" id="PF01464"/>
    </source>
</evidence>
<gene>
    <name evidence="4" type="ORF">FXN63_19140</name>
</gene>
<dbReference type="Pfam" id="PF01464">
    <property type="entry name" value="SLT"/>
    <property type="match status" value="1"/>
</dbReference>
<keyword evidence="5" id="KW-1185">Reference proteome</keyword>
<accession>A0A5C0AZA5</accession>
<feature type="signal peptide" evidence="2">
    <location>
        <begin position="1"/>
        <end position="16"/>
    </location>
</feature>
<evidence type="ECO:0000313" key="5">
    <source>
        <dbReference type="Proteomes" id="UP000325161"/>
    </source>
</evidence>
<feature type="domain" description="Transglycosylase SLT" evidence="3">
    <location>
        <begin position="18"/>
        <end position="116"/>
    </location>
</feature>
<dbReference type="AlphaFoldDB" id="A0A5C0AZA5"/>
<feature type="compositionally biased region" description="Polar residues" evidence="1">
    <location>
        <begin position="149"/>
        <end position="159"/>
    </location>
</feature>